<comment type="subcellular location">
    <subcellularLocation>
        <location evidence="2">Nematocyst</location>
    </subcellularLocation>
    <subcellularLocation>
        <location evidence="1">Target cell membrane</location>
    </subcellularLocation>
</comment>
<dbReference type="GO" id="GO:0046931">
    <property type="term" value="P:pore complex assembly"/>
    <property type="evidence" value="ECO:0007669"/>
    <property type="project" value="InterPro"/>
</dbReference>
<dbReference type="SUPFAM" id="SSF63724">
    <property type="entry name" value="Cytolysin/lectin"/>
    <property type="match status" value="1"/>
</dbReference>
<dbReference type="GO" id="GO:0051715">
    <property type="term" value="P:cytolysis in another organism"/>
    <property type="evidence" value="ECO:0007669"/>
    <property type="project" value="InterPro"/>
</dbReference>
<keyword evidence="4" id="KW-1053">Target membrane</keyword>
<dbReference type="Proteomes" id="UP000504639">
    <property type="component" value="Chromosome 32"/>
</dbReference>
<dbReference type="InterPro" id="IPR009104">
    <property type="entry name" value="Anemon_actinoporin-like"/>
</dbReference>
<dbReference type="Pfam" id="PF06369">
    <property type="entry name" value="Anemone_cytotox"/>
    <property type="match status" value="1"/>
</dbReference>
<evidence type="ECO:0000256" key="1">
    <source>
        <dbReference type="ARBA" id="ARBA00004175"/>
    </source>
</evidence>
<evidence type="ECO:0000256" key="2">
    <source>
        <dbReference type="ARBA" id="ARBA00004532"/>
    </source>
</evidence>
<keyword evidence="5" id="KW-0166">Nematocyst</keyword>
<protein>
    <submittedName>
        <fullName evidence="7">Uncharacterized protein LOC116500190 isoform X1</fullName>
    </submittedName>
</protein>
<dbReference type="InterPro" id="IPR050677">
    <property type="entry name" value="Actinoporin_PFT"/>
</dbReference>
<dbReference type="PANTHER" id="PTHR40388">
    <property type="entry name" value="BRYOPORIN"/>
    <property type="match status" value="1"/>
</dbReference>
<evidence type="ECO:0000256" key="5">
    <source>
        <dbReference type="ARBA" id="ARBA00023331"/>
    </source>
</evidence>
<dbReference type="GO" id="GO:0006812">
    <property type="term" value="P:monoatomic cation transport"/>
    <property type="evidence" value="ECO:0007669"/>
    <property type="project" value="InterPro"/>
</dbReference>
<evidence type="ECO:0000313" key="7">
    <source>
        <dbReference type="RefSeq" id="XP_032060997.1"/>
    </source>
</evidence>
<organism evidence="6 7">
    <name type="scientific">Aythya fuligula</name>
    <name type="common">Tufted duck</name>
    <name type="synonym">Anas fuligula</name>
    <dbReference type="NCBI Taxonomy" id="219594"/>
    <lineage>
        <taxon>Eukaryota</taxon>
        <taxon>Metazoa</taxon>
        <taxon>Chordata</taxon>
        <taxon>Craniata</taxon>
        <taxon>Vertebrata</taxon>
        <taxon>Euteleostomi</taxon>
        <taxon>Archelosauria</taxon>
        <taxon>Archosauria</taxon>
        <taxon>Dinosauria</taxon>
        <taxon>Saurischia</taxon>
        <taxon>Theropoda</taxon>
        <taxon>Coelurosauria</taxon>
        <taxon>Aves</taxon>
        <taxon>Neognathae</taxon>
        <taxon>Galloanserae</taxon>
        <taxon>Anseriformes</taxon>
        <taxon>Anatidae</taxon>
        <taxon>Aythyinae</taxon>
        <taxon>Aythya</taxon>
    </lineage>
</organism>
<dbReference type="KEGG" id="aful:116500190"/>
<dbReference type="PANTHER" id="PTHR40388:SF1">
    <property type="entry name" value="BRYOPORIN"/>
    <property type="match status" value="1"/>
</dbReference>
<keyword evidence="4" id="KW-0472">Membrane</keyword>
<dbReference type="Gene3D" id="2.60.270.20">
    <property type="entry name" value="Cytolysin/lectin"/>
    <property type="match status" value="1"/>
</dbReference>
<keyword evidence="3" id="KW-1052">Target cell membrane</keyword>
<reference evidence="7" key="1">
    <citation type="submission" date="2025-08" db="UniProtKB">
        <authorList>
            <consortium name="RefSeq"/>
        </authorList>
    </citation>
    <scope>IDENTIFICATION</scope>
    <source>
        <tissue evidence="7">Lung</tissue>
    </source>
</reference>
<proteinExistence type="predicted"/>
<sequence>MIRRKRSAKKVQKCNNPQLQSNLESLMGNIEVCRSVGVEIINNTKKVTLEDFRSYCFSGKIRTVHPFEIGPQSVGRCIFAKTPYSLRGSVGVLLCKASSFSLAIMFSNPFDYVLYSIEFALELFKTENHMGNLHAVFSNMMESKPYCRSTLFQRAQLASDHETLEVSSGNIRVRAKMSNSAKAILKVQELLLQWQDPDRSPL</sequence>
<evidence type="ECO:0000313" key="6">
    <source>
        <dbReference type="Proteomes" id="UP000504639"/>
    </source>
</evidence>
<dbReference type="GO" id="GO:0042151">
    <property type="term" value="C:nematocyst"/>
    <property type="evidence" value="ECO:0007669"/>
    <property type="project" value="UniProtKB-SubCell"/>
</dbReference>
<dbReference type="GeneID" id="116500190"/>
<dbReference type="GO" id="GO:0046930">
    <property type="term" value="C:pore complex"/>
    <property type="evidence" value="ECO:0007669"/>
    <property type="project" value="InterPro"/>
</dbReference>
<dbReference type="RefSeq" id="XP_032060997.1">
    <property type="nucleotide sequence ID" value="XM_032205106.1"/>
</dbReference>
<dbReference type="GO" id="GO:0015267">
    <property type="term" value="F:channel activity"/>
    <property type="evidence" value="ECO:0007669"/>
    <property type="project" value="InterPro"/>
</dbReference>
<accession>A0A6J3EGE5</accession>
<dbReference type="InParanoid" id="A0A6J3EGE5"/>
<gene>
    <name evidence="7" type="primary">LOC116500190</name>
</gene>
<dbReference type="GO" id="GO:0044218">
    <property type="term" value="C:other organism cell membrane"/>
    <property type="evidence" value="ECO:0007669"/>
    <property type="project" value="UniProtKB-KW"/>
</dbReference>
<keyword evidence="6" id="KW-1185">Reference proteome</keyword>
<name>A0A6J3EGE5_AYTFU</name>
<dbReference type="InterPro" id="IPR015926">
    <property type="entry name" value="Cytolysin/lectin"/>
</dbReference>
<evidence type="ECO:0000256" key="4">
    <source>
        <dbReference type="ARBA" id="ARBA00023298"/>
    </source>
</evidence>
<evidence type="ECO:0000256" key="3">
    <source>
        <dbReference type="ARBA" id="ARBA00022537"/>
    </source>
</evidence>
<dbReference type="AlphaFoldDB" id="A0A6J3EGE5"/>